<evidence type="ECO:0000313" key="2">
    <source>
        <dbReference type="Proteomes" id="UP001195483"/>
    </source>
</evidence>
<reference evidence="1" key="2">
    <citation type="journal article" date="2021" name="Genome Biol. Evol.">
        <title>Developing a high-quality reference genome for a parasitic bivalve with doubly uniparental inheritance (Bivalvia: Unionida).</title>
        <authorList>
            <person name="Smith C.H."/>
        </authorList>
    </citation>
    <scope>NUCLEOTIDE SEQUENCE</scope>
    <source>
        <strain evidence="1">CHS0354</strain>
        <tissue evidence="1">Mantle</tissue>
    </source>
</reference>
<proteinExistence type="predicted"/>
<evidence type="ECO:0000313" key="1">
    <source>
        <dbReference type="EMBL" id="KAK3610218.1"/>
    </source>
</evidence>
<sequence>MDAVLQFSLFYFFGKMFGFSGLDEHRKLKFGDASVFTDSTGTQYLQYAERDSKTFD</sequence>
<organism evidence="1 2">
    <name type="scientific">Potamilus streckersoni</name>
    <dbReference type="NCBI Taxonomy" id="2493646"/>
    <lineage>
        <taxon>Eukaryota</taxon>
        <taxon>Metazoa</taxon>
        <taxon>Spiralia</taxon>
        <taxon>Lophotrochozoa</taxon>
        <taxon>Mollusca</taxon>
        <taxon>Bivalvia</taxon>
        <taxon>Autobranchia</taxon>
        <taxon>Heteroconchia</taxon>
        <taxon>Palaeoheterodonta</taxon>
        <taxon>Unionida</taxon>
        <taxon>Unionoidea</taxon>
        <taxon>Unionidae</taxon>
        <taxon>Ambleminae</taxon>
        <taxon>Lampsilini</taxon>
        <taxon>Potamilus</taxon>
    </lineage>
</organism>
<name>A0AAE0THR4_9BIVA</name>
<comment type="caution">
    <text evidence="1">The sequence shown here is derived from an EMBL/GenBank/DDBJ whole genome shotgun (WGS) entry which is preliminary data.</text>
</comment>
<reference evidence="1" key="1">
    <citation type="journal article" date="2021" name="Genome Biol. Evol.">
        <title>A High-Quality Reference Genome for a Parasitic Bivalve with Doubly Uniparental Inheritance (Bivalvia: Unionida).</title>
        <authorList>
            <person name="Smith C.H."/>
        </authorList>
    </citation>
    <scope>NUCLEOTIDE SEQUENCE</scope>
    <source>
        <strain evidence="1">CHS0354</strain>
    </source>
</reference>
<dbReference type="Proteomes" id="UP001195483">
    <property type="component" value="Unassembled WGS sequence"/>
</dbReference>
<dbReference type="EMBL" id="JAEAOA010002259">
    <property type="protein sequence ID" value="KAK3610218.1"/>
    <property type="molecule type" value="Genomic_DNA"/>
</dbReference>
<accession>A0AAE0THR4</accession>
<dbReference type="AlphaFoldDB" id="A0AAE0THR4"/>
<feature type="non-terminal residue" evidence="1">
    <location>
        <position position="56"/>
    </location>
</feature>
<keyword evidence="2" id="KW-1185">Reference proteome</keyword>
<protein>
    <submittedName>
        <fullName evidence="1">Uncharacterized protein</fullName>
    </submittedName>
</protein>
<gene>
    <name evidence="1" type="ORF">CHS0354_038859</name>
</gene>
<reference evidence="1" key="3">
    <citation type="submission" date="2023-05" db="EMBL/GenBank/DDBJ databases">
        <authorList>
            <person name="Smith C.H."/>
        </authorList>
    </citation>
    <scope>NUCLEOTIDE SEQUENCE</scope>
    <source>
        <strain evidence="1">CHS0354</strain>
        <tissue evidence="1">Mantle</tissue>
    </source>
</reference>